<sequence>MLILLSSPLQPACHRLKLTQGTESTGSVEQSQHQDTKYAKQFQDRRQEVIDGAKSIFFKPKAKKYYDKKRSSITFKEGEMVMLDTRRIPAAHVTKAIDGKRAKLATRKVEPFQILKMVNPNVAKLKLP</sequence>
<evidence type="ECO:0000313" key="3">
    <source>
        <dbReference type="Proteomes" id="UP000198211"/>
    </source>
</evidence>
<evidence type="ECO:0000313" key="2">
    <source>
        <dbReference type="EMBL" id="OWZ23812.1"/>
    </source>
</evidence>
<protein>
    <recommendedName>
        <fullName evidence="1">Tf2-1-like SH3-like domain-containing protein</fullName>
    </recommendedName>
</protein>
<dbReference type="EMBL" id="NBNE01000042">
    <property type="protein sequence ID" value="OWZ23812.1"/>
    <property type="molecule type" value="Genomic_DNA"/>
</dbReference>
<accession>A0A225X2B6</accession>
<organism evidence="2 3">
    <name type="scientific">Phytophthora megakarya</name>
    <dbReference type="NCBI Taxonomy" id="4795"/>
    <lineage>
        <taxon>Eukaryota</taxon>
        <taxon>Sar</taxon>
        <taxon>Stramenopiles</taxon>
        <taxon>Oomycota</taxon>
        <taxon>Peronosporomycetes</taxon>
        <taxon>Peronosporales</taxon>
        <taxon>Peronosporaceae</taxon>
        <taxon>Phytophthora</taxon>
    </lineage>
</organism>
<evidence type="ECO:0000259" key="1">
    <source>
        <dbReference type="Pfam" id="PF24626"/>
    </source>
</evidence>
<dbReference type="InterPro" id="IPR056924">
    <property type="entry name" value="SH3_Tf2-1"/>
</dbReference>
<comment type="caution">
    <text evidence="2">The sequence shown here is derived from an EMBL/GenBank/DDBJ whole genome shotgun (WGS) entry which is preliminary data.</text>
</comment>
<feature type="domain" description="Tf2-1-like SH3-like" evidence="1">
    <location>
        <begin position="78"/>
        <end position="128"/>
    </location>
</feature>
<dbReference type="Proteomes" id="UP000198211">
    <property type="component" value="Unassembled WGS sequence"/>
</dbReference>
<proteinExistence type="predicted"/>
<reference evidence="3" key="1">
    <citation type="submission" date="2017-03" db="EMBL/GenBank/DDBJ databases">
        <title>Phytopthora megakarya and P. palmivora, two closely related causual agents of cacao black pod achieved similar genome size and gene model numbers by different mechanisms.</title>
        <authorList>
            <person name="Ali S."/>
            <person name="Shao J."/>
            <person name="Larry D.J."/>
            <person name="Kronmiller B."/>
            <person name="Shen D."/>
            <person name="Strem M.D."/>
            <person name="Melnick R.L."/>
            <person name="Guiltinan M.J."/>
            <person name="Tyler B.M."/>
            <person name="Meinhardt L.W."/>
            <person name="Bailey B.A."/>
        </authorList>
    </citation>
    <scope>NUCLEOTIDE SEQUENCE [LARGE SCALE GENOMIC DNA]</scope>
    <source>
        <strain evidence="3">zdho120</strain>
    </source>
</reference>
<dbReference type="AlphaFoldDB" id="A0A225X2B6"/>
<name>A0A225X2B6_9STRA</name>
<keyword evidence="3" id="KW-1185">Reference proteome</keyword>
<gene>
    <name evidence="2" type="ORF">PHMEG_0001222</name>
</gene>
<dbReference type="Pfam" id="PF24626">
    <property type="entry name" value="SH3_Tf2-1"/>
    <property type="match status" value="1"/>
</dbReference>